<sequence>MRVPIIRNITLPMGNSNKSMLWTLEKKGTEPHDAFFYIECACNAWFTFEIIIRLTVSYSKLEFIRAPVNVIDFVATLSFYLDFLLTRLKKENDILEFFSIIRIMRLFKLTRHSPGLKILIHTFKASAHELTLLIFFLILGIVIFAALIFYAERIQYNPENDFTSIPVGLWWAIVTMTTVGYGDMVPKTYIGMFVGALCALAGVLTIALPVPVIVSNFAMFYSHTQARAKLPKKRRRVLPVEAVRPKVARPGAAGSGGGLQNRRMNAIKHNHSGGLDAKLNRIGADKADESVPMLASNQTDIDDSLRGRPNDGQTTNSSLTNPSPNANVTTTTITTSNPNFISNQGMDSATTVDHPGAPKTVGLGNPTTPQKPVTSQNSSPTSGSAVNSTLVTVNT</sequence>
<evidence type="ECO:0000256" key="2">
    <source>
        <dbReference type="ARBA" id="ARBA00022448"/>
    </source>
</evidence>
<dbReference type="InterPro" id="IPR005821">
    <property type="entry name" value="Ion_trans_dom"/>
</dbReference>
<feature type="region of interest" description="Disordered" evidence="12">
    <location>
        <begin position="288"/>
        <end position="395"/>
    </location>
</feature>
<evidence type="ECO:0000256" key="9">
    <source>
        <dbReference type="ARBA" id="ARBA00023065"/>
    </source>
</evidence>
<feature type="compositionally biased region" description="Polar residues" evidence="12">
    <location>
        <begin position="336"/>
        <end position="351"/>
    </location>
</feature>
<dbReference type="Gene3D" id="1.20.120.350">
    <property type="entry name" value="Voltage-gated potassium channels. Chain C"/>
    <property type="match status" value="1"/>
</dbReference>
<reference evidence="15" key="1">
    <citation type="journal article" date="2023" name="Mol. Biol. Evol.">
        <title>Third-Generation Sequencing Reveals the Adaptive Role of the Epigenome in Three Deep-Sea Polychaetes.</title>
        <authorList>
            <person name="Perez M."/>
            <person name="Aroh O."/>
            <person name="Sun Y."/>
            <person name="Lan Y."/>
            <person name="Juniper S.K."/>
            <person name="Young C.R."/>
            <person name="Angers B."/>
            <person name="Qian P.Y."/>
        </authorList>
    </citation>
    <scope>NUCLEOTIDE SEQUENCE</scope>
    <source>
        <strain evidence="15">P08H-3</strain>
    </source>
</reference>
<feature type="compositionally biased region" description="Polar residues" evidence="12">
    <location>
        <begin position="311"/>
        <end position="328"/>
    </location>
</feature>
<dbReference type="FunFam" id="1.10.287.70:FF:000002">
    <property type="entry name" value="Potassium voltage-gated channel subfamily a member"/>
    <property type="match status" value="1"/>
</dbReference>
<gene>
    <name evidence="15" type="ORF">LSH36_419g02040</name>
</gene>
<dbReference type="GO" id="GO:0045211">
    <property type="term" value="C:postsynaptic membrane"/>
    <property type="evidence" value="ECO:0007669"/>
    <property type="project" value="TreeGrafter"/>
</dbReference>
<dbReference type="PRINTS" id="PR01491">
    <property type="entry name" value="KVCHANNEL"/>
</dbReference>
<evidence type="ECO:0000256" key="7">
    <source>
        <dbReference type="ARBA" id="ARBA00022958"/>
    </source>
</evidence>
<comment type="caution">
    <text evidence="15">The sequence shown here is derived from an EMBL/GenBank/DDBJ whole genome shotgun (WGS) entry which is preliminary data.</text>
</comment>
<dbReference type="InterPro" id="IPR003968">
    <property type="entry name" value="K_chnl_volt-dep_Kv"/>
</dbReference>
<dbReference type="PRINTS" id="PR00169">
    <property type="entry name" value="KCHANNEL"/>
</dbReference>
<name>A0AAD9JD07_9ANNE</name>
<keyword evidence="11" id="KW-0407">Ion channel</keyword>
<dbReference type="AlphaFoldDB" id="A0AAD9JD07"/>
<evidence type="ECO:0000256" key="8">
    <source>
        <dbReference type="ARBA" id="ARBA00022989"/>
    </source>
</evidence>
<accession>A0AAD9JD07</accession>
<feature type="compositionally biased region" description="Polar residues" evidence="12">
    <location>
        <begin position="365"/>
        <end position="395"/>
    </location>
</feature>
<keyword evidence="4 13" id="KW-0812">Transmembrane</keyword>
<evidence type="ECO:0000256" key="11">
    <source>
        <dbReference type="ARBA" id="ARBA00023303"/>
    </source>
</evidence>
<dbReference type="InterPro" id="IPR027359">
    <property type="entry name" value="Volt_channel_dom_sf"/>
</dbReference>
<evidence type="ECO:0000313" key="15">
    <source>
        <dbReference type="EMBL" id="KAK2150180.1"/>
    </source>
</evidence>
<evidence type="ECO:0000313" key="16">
    <source>
        <dbReference type="Proteomes" id="UP001208570"/>
    </source>
</evidence>
<feature type="transmembrane region" description="Helical" evidence="13">
    <location>
        <begin position="130"/>
        <end position="150"/>
    </location>
</feature>
<comment type="subcellular location">
    <subcellularLocation>
        <location evidence="1">Membrane</location>
        <topology evidence="1">Multi-pass membrane protein</topology>
    </subcellularLocation>
</comment>
<dbReference type="SUPFAM" id="SSF81324">
    <property type="entry name" value="Voltage-gated potassium channels"/>
    <property type="match status" value="1"/>
</dbReference>
<dbReference type="Gene3D" id="1.10.287.70">
    <property type="match status" value="1"/>
</dbReference>
<keyword evidence="8 13" id="KW-1133">Transmembrane helix</keyword>
<keyword evidence="7" id="KW-0630">Potassium</keyword>
<dbReference type="GO" id="GO:0043679">
    <property type="term" value="C:axon terminus"/>
    <property type="evidence" value="ECO:0007669"/>
    <property type="project" value="TreeGrafter"/>
</dbReference>
<dbReference type="GO" id="GO:0005251">
    <property type="term" value="F:delayed rectifier potassium channel activity"/>
    <property type="evidence" value="ECO:0007669"/>
    <property type="project" value="TreeGrafter"/>
</dbReference>
<dbReference type="EMBL" id="JAODUP010000419">
    <property type="protein sequence ID" value="KAK2150180.1"/>
    <property type="molecule type" value="Genomic_DNA"/>
</dbReference>
<proteinExistence type="predicted"/>
<evidence type="ECO:0000256" key="6">
    <source>
        <dbReference type="ARBA" id="ARBA00022882"/>
    </source>
</evidence>
<keyword evidence="9" id="KW-0406">Ion transport</keyword>
<evidence type="ECO:0000256" key="12">
    <source>
        <dbReference type="SAM" id="MobiDB-lite"/>
    </source>
</evidence>
<feature type="transmembrane region" description="Helical" evidence="13">
    <location>
        <begin position="162"/>
        <end position="182"/>
    </location>
</feature>
<dbReference type="Pfam" id="PF00520">
    <property type="entry name" value="Ion_trans"/>
    <property type="match status" value="1"/>
</dbReference>
<evidence type="ECO:0000256" key="13">
    <source>
        <dbReference type="SAM" id="Phobius"/>
    </source>
</evidence>
<feature type="domain" description="Ion transport" evidence="14">
    <location>
        <begin position="19"/>
        <end position="225"/>
    </location>
</feature>
<dbReference type="GO" id="GO:0042734">
    <property type="term" value="C:presynaptic membrane"/>
    <property type="evidence" value="ECO:0007669"/>
    <property type="project" value="TreeGrafter"/>
</dbReference>
<dbReference type="GO" id="GO:0001508">
    <property type="term" value="P:action potential"/>
    <property type="evidence" value="ECO:0007669"/>
    <property type="project" value="TreeGrafter"/>
</dbReference>
<dbReference type="PANTHER" id="PTHR11537:SF252">
    <property type="entry name" value="POTASSIUM VOLTAGE-GATED CHANNEL PROTEIN SHAW"/>
    <property type="match status" value="1"/>
</dbReference>
<evidence type="ECO:0000259" key="14">
    <source>
        <dbReference type="Pfam" id="PF00520"/>
    </source>
</evidence>
<feature type="transmembrane region" description="Helical" evidence="13">
    <location>
        <begin position="188"/>
        <end position="221"/>
    </location>
</feature>
<organism evidence="15 16">
    <name type="scientific">Paralvinella palmiformis</name>
    <dbReference type="NCBI Taxonomy" id="53620"/>
    <lineage>
        <taxon>Eukaryota</taxon>
        <taxon>Metazoa</taxon>
        <taxon>Spiralia</taxon>
        <taxon>Lophotrochozoa</taxon>
        <taxon>Annelida</taxon>
        <taxon>Polychaeta</taxon>
        <taxon>Sedentaria</taxon>
        <taxon>Canalipalpata</taxon>
        <taxon>Terebellida</taxon>
        <taxon>Terebelliformia</taxon>
        <taxon>Alvinellidae</taxon>
        <taxon>Paralvinella</taxon>
    </lineage>
</organism>
<keyword evidence="10 13" id="KW-0472">Membrane</keyword>
<dbReference type="GO" id="GO:0008076">
    <property type="term" value="C:voltage-gated potassium channel complex"/>
    <property type="evidence" value="ECO:0007669"/>
    <property type="project" value="InterPro"/>
</dbReference>
<dbReference type="InterPro" id="IPR028325">
    <property type="entry name" value="VG_K_chnl"/>
</dbReference>
<dbReference type="GO" id="GO:0032590">
    <property type="term" value="C:dendrite membrane"/>
    <property type="evidence" value="ECO:0007669"/>
    <property type="project" value="TreeGrafter"/>
</dbReference>
<dbReference type="PANTHER" id="PTHR11537">
    <property type="entry name" value="VOLTAGE-GATED POTASSIUM CHANNEL"/>
    <property type="match status" value="1"/>
</dbReference>
<keyword evidence="6" id="KW-0851">Voltage-gated channel</keyword>
<dbReference type="GO" id="GO:0032809">
    <property type="term" value="C:neuronal cell body membrane"/>
    <property type="evidence" value="ECO:0007669"/>
    <property type="project" value="TreeGrafter"/>
</dbReference>
<evidence type="ECO:0000256" key="10">
    <source>
        <dbReference type="ARBA" id="ARBA00023136"/>
    </source>
</evidence>
<evidence type="ECO:0000256" key="1">
    <source>
        <dbReference type="ARBA" id="ARBA00004141"/>
    </source>
</evidence>
<evidence type="ECO:0000256" key="3">
    <source>
        <dbReference type="ARBA" id="ARBA00022538"/>
    </source>
</evidence>
<keyword evidence="16" id="KW-1185">Reference proteome</keyword>
<keyword evidence="2" id="KW-0813">Transport</keyword>
<keyword evidence="5" id="KW-0631">Potassium channel</keyword>
<dbReference type="Proteomes" id="UP001208570">
    <property type="component" value="Unassembled WGS sequence"/>
</dbReference>
<protein>
    <recommendedName>
        <fullName evidence="14">Ion transport domain-containing protein</fullName>
    </recommendedName>
</protein>
<evidence type="ECO:0000256" key="4">
    <source>
        <dbReference type="ARBA" id="ARBA00022692"/>
    </source>
</evidence>
<keyword evidence="3" id="KW-0633">Potassium transport</keyword>
<evidence type="ECO:0000256" key="5">
    <source>
        <dbReference type="ARBA" id="ARBA00022826"/>
    </source>
</evidence>